<dbReference type="SUPFAM" id="SSF52980">
    <property type="entry name" value="Restriction endonuclease-like"/>
    <property type="match status" value="1"/>
</dbReference>
<feature type="domain" description="Restriction endonuclease type IV Mrr" evidence="1">
    <location>
        <begin position="263"/>
        <end position="390"/>
    </location>
</feature>
<keyword evidence="2" id="KW-0255">Endonuclease</keyword>
<keyword evidence="3" id="KW-1185">Reference proteome</keyword>
<evidence type="ECO:0000313" key="2">
    <source>
        <dbReference type="EMBL" id="MCH6165157.1"/>
    </source>
</evidence>
<keyword evidence="2" id="KW-0378">Hydrolase</keyword>
<dbReference type="InterPro" id="IPR011856">
    <property type="entry name" value="tRNA_endonuc-like_dom_sf"/>
</dbReference>
<proteinExistence type="predicted"/>
<dbReference type="InterPro" id="IPR011335">
    <property type="entry name" value="Restrct_endonuc-II-like"/>
</dbReference>
<sequence length="407" mass="46752">MSTALALAALLEDAEEVSDGTIIPTVDRADRLTPTVDYDFELLKLLADQQLVRVHPSSPLDSFAWEDDCILTNAYYPTLVSYYLPGTGPLENRVNAYLKSLAPIVSRESWPDRWVDQFSEFWLDLAVSECKAYLVHMLQLHGLDFTPGQKTDDVFRRALKWYSIGQVYYFIWRAARDSAAYQAREKVSAKRAANSAITRISADVDRAYAQGWQISVYRRDSRMPVSTLSHILFSRALQLDDPMAYSPVDLPVRRAGLELAWENIDSESFERLIFQLVVETEGYENVDWLMHTNAPDHGRDVSATRLRRDPLSGHSSQRVAIQCKHWLSRPIRDVDVYQATISIDHWQDPPFDVLVFATSGRFTSDAIAKIERHNSRGERPSIEVWNDARLEFLLNERPHLIRSYELR</sequence>
<dbReference type="InterPro" id="IPR007560">
    <property type="entry name" value="Restrct_endonuc_IV_Mrr"/>
</dbReference>
<comment type="caution">
    <text evidence="2">The sequence shown here is derived from an EMBL/GenBank/DDBJ whole genome shotgun (WGS) entry which is preliminary data.</text>
</comment>
<dbReference type="EMBL" id="JAKXMK010000004">
    <property type="protein sequence ID" value="MCH6165157.1"/>
    <property type="molecule type" value="Genomic_DNA"/>
</dbReference>
<keyword evidence="2" id="KW-0540">Nuclease</keyword>
<organism evidence="2 3">
    <name type="scientific">Pseudonocardia alaniniphila</name>
    <dbReference type="NCBI Taxonomy" id="75291"/>
    <lineage>
        <taxon>Bacteria</taxon>
        <taxon>Bacillati</taxon>
        <taxon>Actinomycetota</taxon>
        <taxon>Actinomycetes</taxon>
        <taxon>Pseudonocardiales</taxon>
        <taxon>Pseudonocardiaceae</taxon>
        <taxon>Pseudonocardia</taxon>
    </lineage>
</organism>
<dbReference type="Proteomes" id="UP001299970">
    <property type="component" value="Unassembled WGS sequence"/>
</dbReference>
<gene>
    <name evidence="2" type="ORF">MMF94_05630</name>
</gene>
<dbReference type="RefSeq" id="WP_241035189.1">
    <property type="nucleotide sequence ID" value="NZ_BAAAJF010000018.1"/>
</dbReference>
<evidence type="ECO:0000313" key="3">
    <source>
        <dbReference type="Proteomes" id="UP001299970"/>
    </source>
</evidence>
<dbReference type="Pfam" id="PF04471">
    <property type="entry name" value="Mrr_cat"/>
    <property type="match status" value="1"/>
</dbReference>
<protein>
    <submittedName>
        <fullName evidence="2">Restriction endonuclease</fullName>
    </submittedName>
</protein>
<evidence type="ECO:0000259" key="1">
    <source>
        <dbReference type="Pfam" id="PF04471"/>
    </source>
</evidence>
<name>A0ABS9T9E6_9PSEU</name>
<dbReference type="Gene3D" id="3.40.1350.10">
    <property type="match status" value="1"/>
</dbReference>
<reference evidence="2 3" key="1">
    <citation type="submission" date="2022-03" db="EMBL/GenBank/DDBJ databases">
        <title>Pseudonocardia alaer sp. nov., a novel actinomycete isolated from reed forest soil.</title>
        <authorList>
            <person name="Wang L."/>
        </authorList>
    </citation>
    <scope>NUCLEOTIDE SEQUENCE [LARGE SCALE GENOMIC DNA]</scope>
    <source>
        <strain evidence="2 3">Y-16303</strain>
    </source>
</reference>
<accession>A0ABS9T9E6</accession>
<dbReference type="GO" id="GO:0004519">
    <property type="term" value="F:endonuclease activity"/>
    <property type="evidence" value="ECO:0007669"/>
    <property type="project" value="UniProtKB-KW"/>
</dbReference>